<keyword evidence="1" id="KW-0472">Membrane</keyword>
<protein>
    <submittedName>
        <fullName evidence="2">Uncharacterized protein</fullName>
    </submittedName>
</protein>
<keyword evidence="1" id="KW-1133">Transmembrane helix</keyword>
<evidence type="ECO:0000313" key="3">
    <source>
        <dbReference type="Proteomes" id="UP000575083"/>
    </source>
</evidence>
<accession>A0A7X0PHR5</accession>
<organism evidence="2 3">
    <name type="scientific">Acidovorax soli</name>
    <dbReference type="NCBI Taxonomy" id="592050"/>
    <lineage>
        <taxon>Bacteria</taxon>
        <taxon>Pseudomonadati</taxon>
        <taxon>Pseudomonadota</taxon>
        <taxon>Betaproteobacteria</taxon>
        <taxon>Burkholderiales</taxon>
        <taxon>Comamonadaceae</taxon>
        <taxon>Acidovorax</taxon>
    </lineage>
</organism>
<dbReference type="Proteomes" id="UP000575083">
    <property type="component" value="Unassembled WGS sequence"/>
</dbReference>
<evidence type="ECO:0000256" key="1">
    <source>
        <dbReference type="SAM" id="Phobius"/>
    </source>
</evidence>
<evidence type="ECO:0000313" key="2">
    <source>
        <dbReference type="EMBL" id="MBB6562180.1"/>
    </source>
</evidence>
<proteinExistence type="predicted"/>
<reference evidence="2 3" key="1">
    <citation type="submission" date="2020-08" db="EMBL/GenBank/DDBJ databases">
        <title>Functional genomics of gut bacteria from endangered species of beetles.</title>
        <authorList>
            <person name="Carlos-Shanley C."/>
        </authorList>
    </citation>
    <scope>NUCLEOTIDE SEQUENCE [LARGE SCALE GENOMIC DNA]</scope>
    <source>
        <strain evidence="2 3">S00198</strain>
    </source>
</reference>
<dbReference type="AlphaFoldDB" id="A0A7X0PHR5"/>
<dbReference type="RefSeq" id="WP_184861934.1">
    <property type="nucleotide sequence ID" value="NZ_JACHLK010000011.1"/>
</dbReference>
<keyword evidence="3" id="KW-1185">Reference proteome</keyword>
<feature type="transmembrane region" description="Helical" evidence="1">
    <location>
        <begin position="66"/>
        <end position="85"/>
    </location>
</feature>
<name>A0A7X0PHR5_9BURK</name>
<gene>
    <name evidence="2" type="ORF">HNP48_004889</name>
</gene>
<comment type="caution">
    <text evidence="2">The sequence shown here is derived from an EMBL/GenBank/DDBJ whole genome shotgun (WGS) entry which is preliminary data.</text>
</comment>
<keyword evidence="1" id="KW-0812">Transmembrane</keyword>
<sequence length="87" mass="9548">MFEMLFELLIYVLVNYVFVYIGKAIVYALTLGHWRGERGADEARIHGAAGALSFVRDGQRVLTDRSAAFVGGAACIVLGLAWVALTW</sequence>
<feature type="transmembrane region" description="Helical" evidence="1">
    <location>
        <begin position="6"/>
        <end position="29"/>
    </location>
</feature>
<dbReference type="EMBL" id="JACHLK010000011">
    <property type="protein sequence ID" value="MBB6562180.1"/>
    <property type="molecule type" value="Genomic_DNA"/>
</dbReference>